<name>A0A5N5N1B1_9ROSI</name>
<dbReference type="Proteomes" id="UP000326939">
    <property type="component" value="Chromosome 4"/>
</dbReference>
<dbReference type="GO" id="GO:0080032">
    <property type="term" value="F:methyl jasmonate esterase activity"/>
    <property type="evidence" value="ECO:0007669"/>
    <property type="project" value="TreeGrafter"/>
</dbReference>
<dbReference type="GO" id="GO:0080031">
    <property type="term" value="F:methyl salicylate esterase activity"/>
    <property type="evidence" value="ECO:0007669"/>
    <property type="project" value="TreeGrafter"/>
</dbReference>
<organism evidence="3 4">
    <name type="scientific">Salix brachista</name>
    <dbReference type="NCBI Taxonomy" id="2182728"/>
    <lineage>
        <taxon>Eukaryota</taxon>
        <taxon>Viridiplantae</taxon>
        <taxon>Streptophyta</taxon>
        <taxon>Embryophyta</taxon>
        <taxon>Tracheophyta</taxon>
        <taxon>Spermatophyta</taxon>
        <taxon>Magnoliopsida</taxon>
        <taxon>eudicotyledons</taxon>
        <taxon>Gunneridae</taxon>
        <taxon>Pentapetalae</taxon>
        <taxon>rosids</taxon>
        <taxon>fabids</taxon>
        <taxon>Malpighiales</taxon>
        <taxon>Salicaceae</taxon>
        <taxon>Saliceae</taxon>
        <taxon>Salix</taxon>
    </lineage>
</organism>
<keyword evidence="1" id="KW-0732">Signal</keyword>
<dbReference type="PANTHER" id="PTHR10992">
    <property type="entry name" value="METHYLESTERASE FAMILY MEMBER"/>
    <property type="match status" value="1"/>
</dbReference>
<feature type="signal peptide" evidence="1">
    <location>
        <begin position="1"/>
        <end position="27"/>
    </location>
</feature>
<gene>
    <name evidence="3" type="ORF">DKX38_006222</name>
</gene>
<dbReference type="GO" id="GO:0080030">
    <property type="term" value="F:methyl indole-3-acetate esterase activity"/>
    <property type="evidence" value="ECO:0007669"/>
    <property type="project" value="TreeGrafter"/>
</dbReference>
<accession>A0A5N5N1B1</accession>
<dbReference type="AlphaFoldDB" id="A0A5N5N1B1"/>
<keyword evidence="4" id="KW-1185">Reference proteome</keyword>
<evidence type="ECO:0000313" key="3">
    <source>
        <dbReference type="EMBL" id="KAB5561265.1"/>
    </source>
</evidence>
<dbReference type="EMBL" id="VDCV01000004">
    <property type="protein sequence ID" value="KAB5561265.1"/>
    <property type="molecule type" value="Genomic_DNA"/>
</dbReference>
<proteinExistence type="predicted"/>
<protein>
    <recommendedName>
        <fullName evidence="2">AB hydrolase-1 domain-containing protein</fullName>
    </recommendedName>
</protein>
<dbReference type="GO" id="GO:0009696">
    <property type="term" value="P:salicylic acid metabolic process"/>
    <property type="evidence" value="ECO:0007669"/>
    <property type="project" value="TreeGrafter"/>
</dbReference>
<evidence type="ECO:0000313" key="4">
    <source>
        <dbReference type="Proteomes" id="UP000326939"/>
    </source>
</evidence>
<reference evidence="4" key="1">
    <citation type="journal article" date="2019" name="Gigascience">
        <title>De novo genome assembly of the endangered Acer yangbiense, a plant species with extremely small populations endemic to Yunnan Province, China.</title>
        <authorList>
            <person name="Yang J."/>
            <person name="Wariss H.M."/>
            <person name="Tao L."/>
            <person name="Zhang R."/>
            <person name="Yun Q."/>
            <person name="Hollingsworth P."/>
            <person name="Dao Z."/>
            <person name="Luo G."/>
            <person name="Guo H."/>
            <person name="Ma Y."/>
            <person name="Sun W."/>
        </authorList>
    </citation>
    <scope>NUCLEOTIDE SEQUENCE [LARGE SCALE GENOMIC DNA]</scope>
    <source>
        <strain evidence="4">cv. br00</strain>
    </source>
</reference>
<dbReference type="PANTHER" id="PTHR10992:SF1002">
    <property type="entry name" value="SALICYLIC ACID-BINDING PROTEIN 2-LIKE"/>
    <property type="match status" value="1"/>
</dbReference>
<dbReference type="InterPro" id="IPR000073">
    <property type="entry name" value="AB_hydrolase_1"/>
</dbReference>
<dbReference type="GO" id="GO:0009694">
    <property type="term" value="P:jasmonic acid metabolic process"/>
    <property type="evidence" value="ECO:0007669"/>
    <property type="project" value="TreeGrafter"/>
</dbReference>
<dbReference type="Gene3D" id="3.40.50.1820">
    <property type="entry name" value="alpha/beta hydrolase"/>
    <property type="match status" value="1"/>
</dbReference>
<evidence type="ECO:0000259" key="2">
    <source>
        <dbReference type="Pfam" id="PF00561"/>
    </source>
</evidence>
<comment type="caution">
    <text evidence="3">The sequence shown here is derived from an EMBL/GenBank/DDBJ whole genome shotgun (WGS) entry which is preliminary data.</text>
</comment>
<dbReference type="SUPFAM" id="SSF53474">
    <property type="entry name" value="alpha/beta-Hydrolases"/>
    <property type="match status" value="1"/>
</dbReference>
<dbReference type="InterPro" id="IPR045889">
    <property type="entry name" value="MES/HNL"/>
</dbReference>
<dbReference type="Pfam" id="PF00561">
    <property type="entry name" value="Abhydrolase_1"/>
    <property type="match status" value="1"/>
</dbReference>
<dbReference type="InterPro" id="IPR029058">
    <property type="entry name" value="AB_hydrolase_fold"/>
</dbReference>
<feature type="domain" description="AB hydrolase-1" evidence="2">
    <location>
        <begin position="36"/>
        <end position="143"/>
    </location>
</feature>
<feature type="chain" id="PRO_5024298504" description="AB hydrolase-1 domain-containing protein" evidence="1">
    <location>
        <begin position="28"/>
        <end position="181"/>
    </location>
</feature>
<evidence type="ECO:0000256" key="1">
    <source>
        <dbReference type="SAM" id="SignalP"/>
    </source>
</evidence>
<sequence length="181" mass="19840">MEQAKKHLIFVSIFVILFNIASHKALSQPLSNSTKHFVLVHGSGNGAWCWYILVPLLRSSGHTVTAIDLAASGIDPQQINDLRSISDYIKPLRDLLASLLPNENVILVGHSLGGLALSQTMERLPSKISAAVFLTALMPGPSLTISTLNQEINTSGSFILQHAHDHCNREFTHDRYVPDSH</sequence>